<dbReference type="KEGG" id="psu:Psesu_0886"/>
<feature type="transmembrane region" description="Helical" evidence="7">
    <location>
        <begin position="115"/>
        <end position="135"/>
    </location>
</feature>
<dbReference type="STRING" id="743721.Psesu_0886"/>
<keyword evidence="3" id="KW-1003">Cell membrane</keyword>
<dbReference type="PANTHER" id="PTHR32196:SF19">
    <property type="entry name" value="GALACTOFURANOSE TRANSPORTER PERMEASE PROTEIN YTFT"/>
    <property type="match status" value="1"/>
</dbReference>
<feature type="transmembrane region" description="Helical" evidence="7">
    <location>
        <begin position="185"/>
        <end position="207"/>
    </location>
</feature>
<feature type="transmembrane region" description="Helical" evidence="7">
    <location>
        <begin position="293"/>
        <end position="313"/>
    </location>
</feature>
<dbReference type="HOGENOM" id="CLU_028880_3_0_6"/>
<name>E6WRK6_PSEUU</name>
<evidence type="ECO:0000256" key="1">
    <source>
        <dbReference type="ARBA" id="ARBA00004429"/>
    </source>
</evidence>
<evidence type="ECO:0000256" key="7">
    <source>
        <dbReference type="SAM" id="Phobius"/>
    </source>
</evidence>
<reference evidence="8 9" key="1">
    <citation type="submission" date="2011-01" db="EMBL/GenBank/DDBJ databases">
        <title>Complete sequence of Pseudoxanthomonas suwonensis 11-1.</title>
        <authorList>
            <consortium name="US DOE Joint Genome Institute"/>
            <person name="Lucas S."/>
            <person name="Copeland A."/>
            <person name="Lapidus A."/>
            <person name="Cheng J.-F."/>
            <person name="Goodwin L."/>
            <person name="Pitluck S."/>
            <person name="Teshima H."/>
            <person name="Detter J.C."/>
            <person name="Han C."/>
            <person name="Tapia R."/>
            <person name="Land M."/>
            <person name="Hauser L."/>
            <person name="Kyrpides N."/>
            <person name="Ivanova N."/>
            <person name="Ovchinnikova G."/>
            <person name="Siebers A.K."/>
            <person name="Allgaier M."/>
            <person name="Thelen M.P."/>
            <person name="Hugenholtz P."/>
            <person name="Gladden J."/>
            <person name="Woyke T."/>
        </authorList>
    </citation>
    <scope>NUCLEOTIDE SEQUENCE [LARGE SCALE GENOMIC DNA]</scope>
    <source>
        <strain evidence="9">11-1</strain>
    </source>
</reference>
<feature type="transmembrane region" description="Helical" evidence="7">
    <location>
        <begin position="147"/>
        <end position="165"/>
    </location>
</feature>
<dbReference type="eggNOG" id="COG1172">
    <property type="taxonomic scope" value="Bacteria"/>
</dbReference>
<feature type="transmembrane region" description="Helical" evidence="7">
    <location>
        <begin position="235"/>
        <end position="255"/>
    </location>
</feature>
<dbReference type="AlphaFoldDB" id="E6WRK6"/>
<evidence type="ECO:0000256" key="5">
    <source>
        <dbReference type="ARBA" id="ARBA00022989"/>
    </source>
</evidence>
<evidence type="ECO:0000313" key="8">
    <source>
        <dbReference type="EMBL" id="ADV26737.1"/>
    </source>
</evidence>
<feature type="transmembrane region" description="Helical" evidence="7">
    <location>
        <begin position="63"/>
        <end position="82"/>
    </location>
</feature>
<keyword evidence="5 7" id="KW-1133">Transmembrane helix</keyword>
<evidence type="ECO:0000256" key="4">
    <source>
        <dbReference type="ARBA" id="ARBA00022692"/>
    </source>
</evidence>
<comment type="subcellular location">
    <subcellularLocation>
        <location evidence="1">Cell inner membrane</location>
        <topology evidence="1">Multi-pass membrane protein</topology>
    </subcellularLocation>
</comment>
<dbReference type="GO" id="GO:0005886">
    <property type="term" value="C:plasma membrane"/>
    <property type="evidence" value="ECO:0007669"/>
    <property type="project" value="UniProtKB-SubCell"/>
</dbReference>
<evidence type="ECO:0000256" key="6">
    <source>
        <dbReference type="ARBA" id="ARBA00023136"/>
    </source>
</evidence>
<evidence type="ECO:0000256" key="3">
    <source>
        <dbReference type="ARBA" id="ARBA00022475"/>
    </source>
</evidence>
<keyword evidence="4 7" id="KW-0812">Transmembrane</keyword>
<gene>
    <name evidence="8" type="ordered locus">Psesu_0886</name>
</gene>
<feature type="transmembrane region" description="Helical" evidence="7">
    <location>
        <begin position="89"/>
        <end position="109"/>
    </location>
</feature>
<accession>E6WRK6</accession>
<protein>
    <submittedName>
        <fullName evidence="8">Inner-membrane translocator</fullName>
    </submittedName>
</protein>
<evidence type="ECO:0000256" key="2">
    <source>
        <dbReference type="ARBA" id="ARBA00007942"/>
    </source>
</evidence>
<dbReference type="CDD" id="cd06579">
    <property type="entry name" value="TM_PBP1_transp_AraH_like"/>
    <property type="match status" value="1"/>
</dbReference>
<dbReference type="Proteomes" id="UP000008632">
    <property type="component" value="Chromosome"/>
</dbReference>
<dbReference type="Pfam" id="PF02653">
    <property type="entry name" value="BPD_transp_2"/>
    <property type="match status" value="1"/>
</dbReference>
<dbReference type="PANTHER" id="PTHR32196">
    <property type="entry name" value="ABC TRANSPORTER PERMEASE PROTEIN YPHD-RELATED-RELATED"/>
    <property type="match status" value="1"/>
</dbReference>
<proteinExistence type="inferred from homology"/>
<dbReference type="InterPro" id="IPR001851">
    <property type="entry name" value="ABC_transp_permease"/>
</dbReference>
<dbReference type="RefSeq" id="WP_013534567.1">
    <property type="nucleotide sequence ID" value="NC_014924.1"/>
</dbReference>
<organism evidence="8 9">
    <name type="scientific">Pseudoxanthomonas suwonensis (strain 11-1)</name>
    <dbReference type="NCBI Taxonomy" id="743721"/>
    <lineage>
        <taxon>Bacteria</taxon>
        <taxon>Pseudomonadati</taxon>
        <taxon>Pseudomonadota</taxon>
        <taxon>Gammaproteobacteria</taxon>
        <taxon>Lysobacterales</taxon>
        <taxon>Lysobacteraceae</taxon>
        <taxon>Pseudoxanthomonas</taxon>
    </lineage>
</organism>
<dbReference type="EMBL" id="CP002446">
    <property type="protein sequence ID" value="ADV26737.1"/>
    <property type="molecule type" value="Genomic_DNA"/>
</dbReference>
<keyword evidence="9" id="KW-1185">Reference proteome</keyword>
<dbReference type="GO" id="GO:0022857">
    <property type="term" value="F:transmembrane transporter activity"/>
    <property type="evidence" value="ECO:0007669"/>
    <property type="project" value="InterPro"/>
</dbReference>
<sequence length="354" mass="36638">MSEMQASKVQPARALRERLMAHPLLWPALALVLLLLGNALFNPGFLSLQWRDGHLYGNLVDIANRAAPLALVSLGMTLVIAVRGLDISVGAVLAISATVAAWTIARMQAGGSEGLAPLFGAIAAALAVAALCGLWNGVLVVKVGMQPIIATLILMVAGRGVAQLIGDGQILTIYYAPYAFLGKGFLLGLPFSVFVLAVVFVAVKLLLDRTALGLFVRAIGHNPSAVHVAGIRARAIALSLYVFCSFTAGLAGLLVSSNVASADANNAGQLLELDAILAVALGGSALAGGRFSLAGSLLGALIIQTLTTTIYAIGVPPQVNLVVKALLVTAVLLLQSPQFRAKARALFSRREARA</sequence>
<comment type="similarity">
    <text evidence="2">Belongs to the binding-protein-dependent transport system permease family. AraH/RbsC subfamily.</text>
</comment>
<keyword evidence="6 7" id="KW-0472">Membrane</keyword>
<evidence type="ECO:0000313" key="9">
    <source>
        <dbReference type="Proteomes" id="UP000008632"/>
    </source>
</evidence>